<protein>
    <recommendedName>
        <fullName evidence="4">Flagellar hook-associated protein 1</fullName>
    </recommendedName>
</protein>
<keyword evidence="5" id="KW-0964">Secreted</keyword>
<comment type="subcellular location">
    <subcellularLocation>
        <location evidence="1">Bacterial flagellum</location>
    </subcellularLocation>
    <subcellularLocation>
        <location evidence="2">Secreted</location>
    </subcellularLocation>
</comment>
<dbReference type="Proteomes" id="UP000501568">
    <property type="component" value="Chromosome"/>
</dbReference>
<dbReference type="GO" id="GO:0009424">
    <property type="term" value="C:bacterial-type flagellum hook"/>
    <property type="evidence" value="ECO:0007669"/>
    <property type="project" value="InterPro"/>
</dbReference>
<sequence length="444" mass="45156">MSDLLSIGASGIRAYQSAIATTSDNIANAGNEGYTRRTTEMREVVTTSSLRSNGGSGVVVTGVSRMGDDARADAVRSASADLARTETSATWLGRIENALNDNGLSDQLTAFFNSAKSVAADPSATAPRAIMLESAASLASAFTATSKALDGAASDLDASAEAAVSQLNQLAAGLAKVNAGLSRAPANSAGQATLLDQRDGLLEQMSALTDVTVTLDDFGRANVLAGGRDGPMLVQGDTHGAVTYLRNEEGAVSLAVHGKDGTRTMMASGGTLGGAIEGAQRIANARTELDAIAAAVVDGVNDVQAQGEGLDGRPGAPIFAAGDPPAELSLVLSDPRGIAAALPGGGSRDNGNLANLESLRGTSNVEGRLGDAITANATALTARRTVADAQTAIRDTAVASRDSLSGVNLDEEAVDLMRFQQAYQASSRIIQVARETLQSILNIQ</sequence>
<evidence type="ECO:0000256" key="5">
    <source>
        <dbReference type="ARBA" id="ARBA00022525"/>
    </source>
</evidence>
<dbReference type="GO" id="GO:0044780">
    <property type="term" value="P:bacterial-type flagellum assembly"/>
    <property type="evidence" value="ECO:0007669"/>
    <property type="project" value="InterPro"/>
</dbReference>
<dbReference type="PANTHER" id="PTHR30033:SF1">
    <property type="entry name" value="FLAGELLAR HOOK-ASSOCIATED PROTEIN 1"/>
    <property type="match status" value="1"/>
</dbReference>
<comment type="similarity">
    <text evidence="3">Belongs to the flagella basal body rod proteins family.</text>
</comment>
<keyword evidence="9" id="KW-0969">Cilium</keyword>
<dbReference type="InterPro" id="IPR002371">
    <property type="entry name" value="FlgK"/>
</dbReference>
<dbReference type="PANTHER" id="PTHR30033">
    <property type="entry name" value="FLAGELLAR HOOK-ASSOCIATED PROTEIN 1"/>
    <property type="match status" value="1"/>
</dbReference>
<dbReference type="SUPFAM" id="SSF64518">
    <property type="entry name" value="Phase 1 flagellin"/>
    <property type="match status" value="1"/>
</dbReference>
<evidence type="ECO:0000313" key="9">
    <source>
        <dbReference type="EMBL" id="QIG78700.1"/>
    </source>
</evidence>
<proteinExistence type="inferred from homology"/>
<keyword evidence="9" id="KW-0966">Cell projection</keyword>
<dbReference type="NCBIfam" id="TIGR02492">
    <property type="entry name" value="flgK_ends"/>
    <property type="match status" value="1"/>
</dbReference>
<keyword evidence="10" id="KW-1185">Reference proteome</keyword>
<evidence type="ECO:0000259" key="8">
    <source>
        <dbReference type="Pfam" id="PF22638"/>
    </source>
</evidence>
<dbReference type="KEGG" id="spzr:G5C33_02115"/>
<name>A0A6G6Y1B5_9SPHN</name>
<gene>
    <name evidence="9" type="primary">flgK</name>
    <name evidence="9" type="ORF">G5C33_02115</name>
</gene>
<dbReference type="Pfam" id="PF06429">
    <property type="entry name" value="Flg_bbr_C"/>
    <property type="match status" value="1"/>
</dbReference>
<evidence type="ECO:0000256" key="4">
    <source>
        <dbReference type="ARBA" id="ARBA00016244"/>
    </source>
</evidence>
<dbReference type="EMBL" id="CP049109">
    <property type="protein sequence ID" value="QIG78700.1"/>
    <property type="molecule type" value="Genomic_DNA"/>
</dbReference>
<dbReference type="InterPro" id="IPR053927">
    <property type="entry name" value="FlgK_helical"/>
</dbReference>
<keyword evidence="6" id="KW-0975">Bacterial flagellum</keyword>
<dbReference type="Pfam" id="PF22638">
    <property type="entry name" value="FlgK_D1"/>
    <property type="match status" value="1"/>
</dbReference>
<dbReference type="InterPro" id="IPR010930">
    <property type="entry name" value="Flg_bb/hook_C_dom"/>
</dbReference>
<accession>A0A6G6Y1B5</accession>
<evidence type="ECO:0000256" key="3">
    <source>
        <dbReference type="ARBA" id="ARBA00009677"/>
    </source>
</evidence>
<reference evidence="9 10" key="1">
    <citation type="submission" date="2020-02" db="EMBL/GenBank/DDBJ databases">
        <authorList>
            <person name="Zheng R.K."/>
            <person name="Sun C.M."/>
        </authorList>
    </citation>
    <scope>NUCLEOTIDE SEQUENCE [LARGE SCALE GENOMIC DNA]</scope>
    <source>
        <strain evidence="10">zrk23</strain>
    </source>
</reference>
<dbReference type="GO" id="GO:0005198">
    <property type="term" value="F:structural molecule activity"/>
    <property type="evidence" value="ECO:0007669"/>
    <property type="project" value="InterPro"/>
</dbReference>
<evidence type="ECO:0000259" key="7">
    <source>
        <dbReference type="Pfam" id="PF06429"/>
    </source>
</evidence>
<feature type="domain" description="Flagellar hook-associated protein FlgK helical" evidence="8">
    <location>
        <begin position="93"/>
        <end position="319"/>
    </location>
</feature>
<dbReference type="RefSeq" id="WP_165325698.1">
    <property type="nucleotide sequence ID" value="NZ_CP049109.1"/>
</dbReference>
<evidence type="ECO:0000256" key="2">
    <source>
        <dbReference type="ARBA" id="ARBA00004613"/>
    </source>
</evidence>
<dbReference type="GO" id="GO:0005576">
    <property type="term" value="C:extracellular region"/>
    <property type="evidence" value="ECO:0007669"/>
    <property type="project" value="UniProtKB-SubCell"/>
</dbReference>
<evidence type="ECO:0000256" key="6">
    <source>
        <dbReference type="ARBA" id="ARBA00023143"/>
    </source>
</evidence>
<feature type="domain" description="Flagellar basal-body/hook protein C-terminal" evidence="7">
    <location>
        <begin position="405"/>
        <end position="443"/>
    </location>
</feature>
<keyword evidence="9" id="KW-0282">Flagellum</keyword>
<evidence type="ECO:0000256" key="1">
    <source>
        <dbReference type="ARBA" id="ARBA00004365"/>
    </source>
</evidence>
<dbReference type="AlphaFoldDB" id="A0A6G6Y1B5"/>
<organism evidence="9 10">
    <name type="scientific">Stakelama tenebrarum</name>
    <dbReference type="NCBI Taxonomy" id="2711215"/>
    <lineage>
        <taxon>Bacteria</taxon>
        <taxon>Pseudomonadati</taxon>
        <taxon>Pseudomonadota</taxon>
        <taxon>Alphaproteobacteria</taxon>
        <taxon>Sphingomonadales</taxon>
        <taxon>Sphingomonadaceae</taxon>
        <taxon>Stakelama</taxon>
    </lineage>
</organism>
<evidence type="ECO:0000313" key="10">
    <source>
        <dbReference type="Proteomes" id="UP000501568"/>
    </source>
</evidence>